<proteinExistence type="predicted"/>
<dbReference type="SMART" id="SM00044">
    <property type="entry name" value="CYCc"/>
    <property type="match status" value="1"/>
</dbReference>
<dbReference type="GO" id="GO:0035556">
    <property type="term" value="P:intracellular signal transduction"/>
    <property type="evidence" value="ECO:0007669"/>
    <property type="project" value="InterPro"/>
</dbReference>
<comment type="caution">
    <text evidence="4">The sequence shown here is derived from an EMBL/GenBank/DDBJ whole genome shotgun (WGS) entry which is preliminary data.</text>
</comment>
<evidence type="ECO:0000259" key="3">
    <source>
        <dbReference type="PROSITE" id="PS50125"/>
    </source>
</evidence>
<dbReference type="RefSeq" id="WP_181611016.1">
    <property type="nucleotide sequence ID" value="NZ_BAABAM010000002.1"/>
</dbReference>
<dbReference type="CDD" id="cd07302">
    <property type="entry name" value="CHD"/>
    <property type="match status" value="1"/>
</dbReference>
<keyword evidence="1" id="KW-0547">Nucleotide-binding</keyword>
<dbReference type="GO" id="GO:0005524">
    <property type="term" value="F:ATP binding"/>
    <property type="evidence" value="ECO:0007669"/>
    <property type="project" value="UniProtKB-KW"/>
</dbReference>
<dbReference type="Proteomes" id="UP000530928">
    <property type="component" value="Unassembled WGS sequence"/>
</dbReference>
<keyword evidence="2" id="KW-0067">ATP-binding</keyword>
<dbReference type="InterPro" id="IPR041664">
    <property type="entry name" value="AAA_16"/>
</dbReference>
<keyword evidence="5" id="KW-1185">Reference proteome</keyword>
<dbReference type="GO" id="GO:0005737">
    <property type="term" value="C:cytoplasm"/>
    <property type="evidence" value="ECO:0007669"/>
    <property type="project" value="TreeGrafter"/>
</dbReference>
<dbReference type="PROSITE" id="PS50125">
    <property type="entry name" value="GUANYLATE_CYCLASE_2"/>
    <property type="match status" value="1"/>
</dbReference>
<dbReference type="Pfam" id="PF13191">
    <property type="entry name" value="AAA_16"/>
    <property type="match status" value="1"/>
</dbReference>
<sequence length="956" mass="102748">MCPGCRTETTPQDRFCRHCGASLAVVPELSSRKNVVVLFIDLVGSTTLAEGMDPEPLRVLMDRYYRVCTEAIGEHGGVIEKFIGDAVMAVFGMPVAHEDDAARAVRAALEVTAGVRGLGGGLDVHSGIFSGEVIATALPTGDLRVVGDAVNTAARLQSAAGAGEILIGKSVAQAVRDLMELRPVPSLTLKGKAKPVPAWLVIAPKAAPERARAPFVGRAGELKELEQAFRRVVRKLECRVVTVLGVPGLGKTRLVREFLAALPPQAARVLTGHCQSYGKGITYQPIVELFDDLPGGAELAAYLAADRGVEEIAWVVRRQLEELAARMPLIVVCEDLHWAEPTLLDLLEELAAGLSGLPVLLICVARPELLETRPGWVSAATVDLGPLAPDELDLLLAHLEPDVVAHSTAGTLERVAEASGGNPLFAELMMDMLAEGDENAIPPTIQALLTARIDRLPPRERQVLARASAFGRHFSGDGVAALHDVPEEVPGALAQVQRRRLVERDGSGFRFAQALTRDVVYSMSPKAERRGWHLRIADRVKGLPETAYHLEAACLLAREVSPADPANVPLARRAAAHLAEAGAQALTRKDLSAAVNLLERALVLMPVEEPGHRVLVIRLCDAYVLLGRREEAAALLERSTPAFADTRGRHLLGIQRHLLALRYGSAMPYHGAEPEAGDHFGWCRMQQVRALTWLAAGQIGRAEQAMRAAVDHARALGDLYEEKRLLIARCELAQWSPAPLEEGLALCAGLAERFAGDRALLVMVLFTEARLRALRGEIEAAHGLLDRADGHARDLNLGLAGAAVTQARALVCSLAGDHIRSADLYGEAARALHAMSLPVPARTLRVYAARERFQAGAGLDDVPLDGLELRAELVVRCLRARAGSMEHAETALALLDGTDDPCLRGDVLAEIARAWHEHGRAAEATVLACRARDHYLGRGATLPAARVAAWLESPDR</sequence>
<dbReference type="InterPro" id="IPR001054">
    <property type="entry name" value="A/G_cyclase"/>
</dbReference>
<dbReference type="AlphaFoldDB" id="A0A7W0CJK0"/>
<dbReference type="Gene3D" id="3.40.50.300">
    <property type="entry name" value="P-loop containing nucleotide triphosphate hydrolases"/>
    <property type="match status" value="1"/>
</dbReference>
<evidence type="ECO:0000313" key="4">
    <source>
        <dbReference type="EMBL" id="MBA2892320.1"/>
    </source>
</evidence>
<accession>A0A7W0CJK0</accession>
<dbReference type="Pfam" id="PF14559">
    <property type="entry name" value="TPR_19"/>
    <property type="match status" value="1"/>
</dbReference>
<evidence type="ECO:0000313" key="5">
    <source>
        <dbReference type="Proteomes" id="UP000530928"/>
    </source>
</evidence>
<dbReference type="EMBL" id="JACDUR010000003">
    <property type="protein sequence ID" value="MBA2892320.1"/>
    <property type="molecule type" value="Genomic_DNA"/>
</dbReference>
<evidence type="ECO:0000256" key="1">
    <source>
        <dbReference type="ARBA" id="ARBA00022741"/>
    </source>
</evidence>
<dbReference type="GO" id="GO:0004016">
    <property type="term" value="F:adenylate cyclase activity"/>
    <property type="evidence" value="ECO:0007669"/>
    <property type="project" value="UniProtKB-ARBA"/>
</dbReference>
<evidence type="ECO:0000256" key="2">
    <source>
        <dbReference type="ARBA" id="ARBA00022840"/>
    </source>
</evidence>
<feature type="domain" description="Guanylate cyclase" evidence="3">
    <location>
        <begin position="36"/>
        <end position="157"/>
    </location>
</feature>
<gene>
    <name evidence="4" type="ORF">HNR30_003661</name>
</gene>
<dbReference type="SUPFAM" id="SSF55073">
    <property type="entry name" value="Nucleotide cyclase"/>
    <property type="match status" value="1"/>
</dbReference>
<dbReference type="PANTHER" id="PTHR16305">
    <property type="entry name" value="TESTICULAR SOLUBLE ADENYLYL CYCLASE"/>
    <property type="match status" value="1"/>
</dbReference>
<dbReference type="SUPFAM" id="SSF52540">
    <property type="entry name" value="P-loop containing nucleoside triphosphate hydrolases"/>
    <property type="match status" value="1"/>
</dbReference>
<protein>
    <submittedName>
        <fullName evidence="4">Class 3 adenylate cyclase</fullName>
    </submittedName>
</protein>
<reference evidence="4 5" key="1">
    <citation type="submission" date="2020-07" db="EMBL/GenBank/DDBJ databases">
        <title>Genomic Encyclopedia of Type Strains, Phase IV (KMG-IV): sequencing the most valuable type-strain genomes for metagenomic binning, comparative biology and taxonomic classification.</title>
        <authorList>
            <person name="Goeker M."/>
        </authorList>
    </citation>
    <scope>NUCLEOTIDE SEQUENCE [LARGE SCALE GENOMIC DNA]</scope>
    <source>
        <strain evidence="4 5">DSM 45533</strain>
    </source>
</reference>
<dbReference type="InterPro" id="IPR027417">
    <property type="entry name" value="P-loop_NTPase"/>
</dbReference>
<dbReference type="InterPro" id="IPR029787">
    <property type="entry name" value="Nucleotide_cyclase"/>
</dbReference>
<dbReference type="GO" id="GO:0009190">
    <property type="term" value="P:cyclic nucleotide biosynthetic process"/>
    <property type="evidence" value="ECO:0007669"/>
    <property type="project" value="InterPro"/>
</dbReference>
<dbReference type="Pfam" id="PF00211">
    <property type="entry name" value="Guanylate_cyc"/>
    <property type="match status" value="1"/>
</dbReference>
<dbReference type="PANTHER" id="PTHR16305:SF28">
    <property type="entry name" value="GUANYLATE CYCLASE DOMAIN-CONTAINING PROTEIN"/>
    <property type="match status" value="1"/>
</dbReference>
<dbReference type="Gene3D" id="3.30.70.1230">
    <property type="entry name" value="Nucleotide cyclase"/>
    <property type="match status" value="1"/>
</dbReference>
<name>A0A7W0CJK0_9ACTN</name>
<organism evidence="4 5">
    <name type="scientific">Nonomuraea soli</name>
    <dbReference type="NCBI Taxonomy" id="1032476"/>
    <lineage>
        <taxon>Bacteria</taxon>
        <taxon>Bacillati</taxon>
        <taxon>Actinomycetota</taxon>
        <taxon>Actinomycetes</taxon>
        <taxon>Streptosporangiales</taxon>
        <taxon>Streptosporangiaceae</taxon>
        <taxon>Nonomuraea</taxon>
    </lineage>
</organism>